<dbReference type="PANTHER" id="PTHR33446">
    <property type="entry name" value="PROTEIN TONB-RELATED"/>
    <property type="match status" value="1"/>
</dbReference>
<evidence type="ECO:0000256" key="5">
    <source>
        <dbReference type="ARBA" id="ARBA00022475"/>
    </source>
</evidence>
<dbReference type="InterPro" id="IPR003538">
    <property type="entry name" value="TonB"/>
</dbReference>
<keyword evidence="11" id="KW-0472">Membrane</keyword>
<dbReference type="GO" id="GO:0015031">
    <property type="term" value="P:protein transport"/>
    <property type="evidence" value="ECO:0007669"/>
    <property type="project" value="UniProtKB-UniRule"/>
</dbReference>
<evidence type="ECO:0000313" key="16">
    <source>
        <dbReference type="EMBL" id="QCW83537.1"/>
    </source>
</evidence>
<evidence type="ECO:0000259" key="15">
    <source>
        <dbReference type="PROSITE" id="PS52015"/>
    </source>
</evidence>
<evidence type="ECO:0000256" key="8">
    <source>
        <dbReference type="ARBA" id="ARBA00022737"/>
    </source>
</evidence>
<evidence type="ECO:0000256" key="12">
    <source>
        <dbReference type="ARBA" id="ARBA00025849"/>
    </source>
</evidence>
<keyword evidence="4 13" id="KW-0813">Transport</keyword>
<evidence type="ECO:0000256" key="1">
    <source>
        <dbReference type="ARBA" id="ARBA00004383"/>
    </source>
</evidence>
<dbReference type="RefSeq" id="WP_014149447.1">
    <property type="nucleotide sequence ID" value="NZ_CP035467.1"/>
</dbReference>
<accession>A0A4P9UQD8</accession>
<dbReference type="OrthoDB" id="1628901at2"/>
<keyword evidence="9 13" id="KW-0653">Protein transport</keyword>
<protein>
    <recommendedName>
        <fullName evidence="3 13">Protein TonB</fullName>
    </recommendedName>
</protein>
<dbReference type="KEGG" id="mbur:EQU24_15780"/>
<evidence type="ECO:0000256" key="14">
    <source>
        <dbReference type="SAM" id="MobiDB-lite"/>
    </source>
</evidence>
<dbReference type="GO" id="GO:0055085">
    <property type="term" value="P:transmembrane transport"/>
    <property type="evidence" value="ECO:0007669"/>
    <property type="project" value="InterPro"/>
</dbReference>
<keyword evidence="5 13" id="KW-1003">Cell membrane</keyword>
<evidence type="ECO:0000256" key="9">
    <source>
        <dbReference type="ARBA" id="ARBA00022927"/>
    </source>
</evidence>
<evidence type="ECO:0000256" key="7">
    <source>
        <dbReference type="ARBA" id="ARBA00022692"/>
    </source>
</evidence>
<dbReference type="InterPro" id="IPR037682">
    <property type="entry name" value="TonB_C"/>
</dbReference>
<dbReference type="InterPro" id="IPR051045">
    <property type="entry name" value="TonB-dependent_transducer"/>
</dbReference>
<evidence type="ECO:0000256" key="2">
    <source>
        <dbReference type="ARBA" id="ARBA00006555"/>
    </source>
</evidence>
<dbReference type="Pfam" id="PF03544">
    <property type="entry name" value="TonB_C"/>
    <property type="match status" value="1"/>
</dbReference>
<dbReference type="PROSITE" id="PS52015">
    <property type="entry name" value="TONB_CTD"/>
    <property type="match status" value="1"/>
</dbReference>
<evidence type="ECO:0000256" key="3">
    <source>
        <dbReference type="ARBA" id="ARBA00022362"/>
    </source>
</evidence>
<feature type="region of interest" description="Disordered" evidence="14">
    <location>
        <begin position="114"/>
        <end position="133"/>
    </location>
</feature>
<proteinExistence type="inferred from homology"/>
<dbReference type="Gene3D" id="3.30.2420.10">
    <property type="entry name" value="TonB"/>
    <property type="match status" value="1"/>
</dbReference>
<name>A0A4P9UQD8_METBY</name>
<dbReference type="AlphaFoldDB" id="A0A4P9UQD8"/>
<comment type="similarity">
    <text evidence="2 13">Belongs to the TonB family.</text>
</comment>
<dbReference type="PRINTS" id="PR01374">
    <property type="entry name" value="TONBPROTEIN"/>
</dbReference>
<dbReference type="SUPFAM" id="SSF74653">
    <property type="entry name" value="TolA/TonB C-terminal domain"/>
    <property type="match status" value="1"/>
</dbReference>
<keyword evidence="13" id="KW-0735">Signal-anchor</keyword>
<evidence type="ECO:0000256" key="10">
    <source>
        <dbReference type="ARBA" id="ARBA00022989"/>
    </source>
</evidence>
<comment type="function">
    <text evidence="13">Interacts with outer membrane receptor proteins that carry out high-affinity binding and energy dependent uptake into the periplasmic space of specific substrates. It could act to transduce energy from the cytoplasmic membrane to specific energy-requiring processes in the outer membrane, resulting in the release into the periplasm of ligands bound by these outer membrane proteins.</text>
</comment>
<dbReference type="GO" id="GO:0015891">
    <property type="term" value="P:siderophore transport"/>
    <property type="evidence" value="ECO:0007669"/>
    <property type="project" value="InterPro"/>
</dbReference>
<dbReference type="NCBIfam" id="TIGR01352">
    <property type="entry name" value="tonB_Cterm"/>
    <property type="match status" value="1"/>
</dbReference>
<keyword evidence="6 13" id="KW-0997">Cell inner membrane</keyword>
<dbReference type="GO" id="GO:0098797">
    <property type="term" value="C:plasma membrane protein complex"/>
    <property type="evidence" value="ECO:0007669"/>
    <property type="project" value="TreeGrafter"/>
</dbReference>
<comment type="subunit">
    <text evidence="12">Homodimer. Forms a complex with the accessory proteins ExbB and ExbD.</text>
</comment>
<evidence type="ECO:0000313" key="17">
    <source>
        <dbReference type="Proteomes" id="UP000305881"/>
    </source>
</evidence>
<feature type="region of interest" description="Disordered" evidence="14">
    <location>
        <begin position="46"/>
        <end position="84"/>
    </location>
</feature>
<evidence type="ECO:0000256" key="4">
    <source>
        <dbReference type="ARBA" id="ARBA00022448"/>
    </source>
</evidence>
<keyword evidence="17" id="KW-1185">Reference proteome</keyword>
<keyword evidence="7" id="KW-0812">Transmembrane</keyword>
<keyword evidence="8" id="KW-0677">Repeat</keyword>
<comment type="subcellular location">
    <subcellularLocation>
        <location evidence="1 13">Cell inner membrane</location>
        <topology evidence="1 13">Single-pass membrane protein</topology>
        <orientation evidence="1 13">Periplasmic side</orientation>
    </subcellularLocation>
</comment>
<reference evidence="17" key="1">
    <citation type="journal article" date="2019" name="J. Bacteriol.">
        <title>A Mutagenic Screen Identifies a TonB-Dependent Receptor Required for the Lanthanide Metal Switch in the Type I Methanotroph 'Methylotuvimicrobium buryatense' 5GB1C.</title>
        <authorList>
            <person name="Groom J.D."/>
            <person name="Ford S.M."/>
            <person name="Pesesky M.W."/>
            <person name="Lidstrom M.E."/>
        </authorList>
    </citation>
    <scope>NUCLEOTIDE SEQUENCE [LARGE SCALE GENOMIC DNA]</scope>
    <source>
        <strain evidence="17">5GB1C</strain>
    </source>
</reference>
<evidence type="ECO:0000256" key="6">
    <source>
        <dbReference type="ARBA" id="ARBA00022519"/>
    </source>
</evidence>
<dbReference type="EMBL" id="CP035467">
    <property type="protein sequence ID" value="QCW83537.1"/>
    <property type="molecule type" value="Genomic_DNA"/>
</dbReference>
<dbReference type="Proteomes" id="UP000305881">
    <property type="component" value="Chromosome"/>
</dbReference>
<dbReference type="GO" id="GO:0030288">
    <property type="term" value="C:outer membrane-bounded periplasmic space"/>
    <property type="evidence" value="ECO:0007669"/>
    <property type="project" value="InterPro"/>
</dbReference>
<gene>
    <name evidence="16" type="ORF">EQU24_15780</name>
</gene>
<keyword evidence="10" id="KW-1133">Transmembrane helix</keyword>
<evidence type="ECO:0000256" key="13">
    <source>
        <dbReference type="RuleBase" id="RU362123"/>
    </source>
</evidence>
<feature type="domain" description="TonB C-terminal" evidence="15">
    <location>
        <begin position="146"/>
        <end position="237"/>
    </location>
</feature>
<evidence type="ECO:0000256" key="11">
    <source>
        <dbReference type="ARBA" id="ARBA00023136"/>
    </source>
</evidence>
<organism evidence="16 17">
    <name type="scientific">Methylotuvimicrobium buryatense</name>
    <name type="common">Methylomicrobium buryatense</name>
    <dbReference type="NCBI Taxonomy" id="95641"/>
    <lineage>
        <taxon>Bacteria</taxon>
        <taxon>Pseudomonadati</taxon>
        <taxon>Pseudomonadota</taxon>
        <taxon>Gammaproteobacteria</taxon>
        <taxon>Methylococcales</taxon>
        <taxon>Methylococcaceae</taxon>
        <taxon>Methylotuvimicrobium</taxon>
    </lineage>
</organism>
<dbReference type="InterPro" id="IPR006260">
    <property type="entry name" value="TonB/TolA_C"/>
</dbReference>
<dbReference type="PANTHER" id="PTHR33446:SF8">
    <property type="entry name" value="PROTEIN TONB"/>
    <property type="match status" value="1"/>
</dbReference>
<dbReference type="GO" id="GO:0031992">
    <property type="term" value="F:energy transducer activity"/>
    <property type="evidence" value="ECO:0007669"/>
    <property type="project" value="InterPro"/>
</dbReference>
<dbReference type="STRING" id="675511.GCA_000341735_04299"/>
<sequence>MRLALTFTAASAINLLLFWIMIQLVTAEQDKQWIRTTDSAFFDFIRQRPEPEALSRSPRKTPPKPEPQKPETFSEPMPQQSSPAADLRALPLQVPALRVDVPASPRMNVSGPTLPAVISGGQSKTGKLGTVPGTGRGSAPVAPSFIMADELTAISRVQPNYPDRLRFRRVEGEVLIEFTVTTEGAVTDPVVIHSKPSGAFDRAALQAVRRWRFQPRRDEQGNSVSVRARQLFAFTLN</sequence>